<feature type="compositionally biased region" description="Acidic residues" evidence="1">
    <location>
        <begin position="13"/>
        <end position="22"/>
    </location>
</feature>
<feature type="region of interest" description="Disordered" evidence="1">
    <location>
        <begin position="1"/>
        <end position="24"/>
    </location>
</feature>
<proteinExistence type="predicted"/>
<accession>A0AAV4JXZ5</accession>
<gene>
    <name evidence="2" type="ORF">ElyMa_005282900</name>
</gene>
<evidence type="ECO:0000313" key="3">
    <source>
        <dbReference type="Proteomes" id="UP000762676"/>
    </source>
</evidence>
<evidence type="ECO:0000256" key="1">
    <source>
        <dbReference type="SAM" id="MobiDB-lite"/>
    </source>
</evidence>
<protein>
    <submittedName>
        <fullName evidence="2">Uncharacterized protein</fullName>
    </submittedName>
</protein>
<comment type="caution">
    <text evidence="2">The sequence shown here is derived from an EMBL/GenBank/DDBJ whole genome shotgun (WGS) entry which is preliminary data.</text>
</comment>
<dbReference type="EMBL" id="BMAT01010540">
    <property type="protein sequence ID" value="GFS27574.1"/>
    <property type="molecule type" value="Genomic_DNA"/>
</dbReference>
<dbReference type="Proteomes" id="UP000762676">
    <property type="component" value="Unassembled WGS sequence"/>
</dbReference>
<dbReference type="AlphaFoldDB" id="A0AAV4JXZ5"/>
<keyword evidence="3" id="KW-1185">Reference proteome</keyword>
<sequence>MADYDEYNGSSLSEEEEEEDEGDRVYPAVPKLCEMDLELWTDYLAGYLDMWLKNSPAFFEDQKCKMKWLAFCPFLFGITDNLPMAWIRIFVTPFVTRERMHERNFSQSEMDTYEMAEVIFQCCADVTVENIKDLKEILNFINDVEEHSASRGEHIDLRFALDKLLQLKVFAGIW</sequence>
<organism evidence="2 3">
    <name type="scientific">Elysia marginata</name>
    <dbReference type="NCBI Taxonomy" id="1093978"/>
    <lineage>
        <taxon>Eukaryota</taxon>
        <taxon>Metazoa</taxon>
        <taxon>Spiralia</taxon>
        <taxon>Lophotrochozoa</taxon>
        <taxon>Mollusca</taxon>
        <taxon>Gastropoda</taxon>
        <taxon>Heterobranchia</taxon>
        <taxon>Euthyneura</taxon>
        <taxon>Panpulmonata</taxon>
        <taxon>Sacoglossa</taxon>
        <taxon>Placobranchoidea</taxon>
        <taxon>Plakobranchidae</taxon>
        <taxon>Elysia</taxon>
    </lineage>
</organism>
<reference evidence="2 3" key="1">
    <citation type="journal article" date="2021" name="Elife">
        <title>Chloroplast acquisition without the gene transfer in kleptoplastic sea slugs, Plakobranchus ocellatus.</title>
        <authorList>
            <person name="Maeda T."/>
            <person name="Takahashi S."/>
            <person name="Yoshida T."/>
            <person name="Shimamura S."/>
            <person name="Takaki Y."/>
            <person name="Nagai Y."/>
            <person name="Toyoda A."/>
            <person name="Suzuki Y."/>
            <person name="Arimoto A."/>
            <person name="Ishii H."/>
            <person name="Satoh N."/>
            <person name="Nishiyama T."/>
            <person name="Hasebe M."/>
            <person name="Maruyama T."/>
            <person name="Minagawa J."/>
            <person name="Obokata J."/>
            <person name="Shigenobu S."/>
        </authorList>
    </citation>
    <scope>NUCLEOTIDE SEQUENCE [LARGE SCALE GENOMIC DNA]</scope>
</reference>
<name>A0AAV4JXZ5_9GAST</name>
<evidence type="ECO:0000313" key="2">
    <source>
        <dbReference type="EMBL" id="GFS27574.1"/>
    </source>
</evidence>